<gene>
    <name evidence="2" type="ORF">GGQ72_002792</name>
</gene>
<dbReference type="RefSeq" id="WP_062556356.1">
    <property type="nucleotide sequence ID" value="NZ_CP049249.1"/>
</dbReference>
<name>A0A7W6PQI8_9HYPH</name>
<proteinExistence type="predicted"/>
<keyword evidence="2" id="KW-0808">Transferase</keyword>
<dbReference type="Pfam" id="PF11871">
    <property type="entry name" value="DUF3391"/>
    <property type="match status" value="1"/>
</dbReference>
<evidence type="ECO:0000313" key="3">
    <source>
        <dbReference type="Proteomes" id="UP000519897"/>
    </source>
</evidence>
<dbReference type="SUPFAM" id="SSF109604">
    <property type="entry name" value="HD-domain/PDEase-like"/>
    <property type="match status" value="1"/>
</dbReference>
<accession>A0A7W6PQI8</accession>
<dbReference type="EMBL" id="JACIEC010000003">
    <property type="protein sequence ID" value="MBB4144235.1"/>
    <property type="molecule type" value="Genomic_DNA"/>
</dbReference>
<dbReference type="GO" id="GO:0016740">
    <property type="term" value="F:transferase activity"/>
    <property type="evidence" value="ECO:0007669"/>
    <property type="project" value="UniProtKB-KW"/>
</dbReference>
<protein>
    <submittedName>
        <fullName evidence="2">Putative nucleotidyltransferase with HDIG domain</fullName>
    </submittedName>
</protein>
<dbReference type="GO" id="GO:0008081">
    <property type="term" value="F:phosphoric diester hydrolase activity"/>
    <property type="evidence" value="ECO:0007669"/>
    <property type="project" value="UniProtKB-ARBA"/>
</dbReference>
<organism evidence="2 3">
    <name type="scientific">Rhizobium rhizoryzae</name>
    <dbReference type="NCBI Taxonomy" id="451876"/>
    <lineage>
        <taxon>Bacteria</taxon>
        <taxon>Pseudomonadati</taxon>
        <taxon>Pseudomonadota</taxon>
        <taxon>Alphaproteobacteria</taxon>
        <taxon>Hyphomicrobiales</taxon>
        <taxon>Rhizobiaceae</taxon>
        <taxon>Rhizobium/Agrobacterium group</taxon>
        <taxon>Rhizobium</taxon>
    </lineage>
</organism>
<dbReference type="InterPro" id="IPR021812">
    <property type="entry name" value="DUF3391"/>
</dbReference>
<dbReference type="PANTHER" id="PTHR43155">
    <property type="entry name" value="CYCLIC DI-GMP PHOSPHODIESTERASE PA4108-RELATED"/>
    <property type="match status" value="1"/>
</dbReference>
<evidence type="ECO:0000313" key="2">
    <source>
        <dbReference type="EMBL" id="MBB4144235.1"/>
    </source>
</evidence>
<dbReference type="InterPro" id="IPR037522">
    <property type="entry name" value="HD_GYP_dom"/>
</dbReference>
<comment type="caution">
    <text evidence="2">The sequence shown here is derived from an EMBL/GenBank/DDBJ whole genome shotgun (WGS) entry which is preliminary data.</text>
</comment>
<reference evidence="2 3" key="1">
    <citation type="submission" date="2020-08" db="EMBL/GenBank/DDBJ databases">
        <title>Genomic Encyclopedia of Type Strains, Phase IV (KMG-IV): sequencing the most valuable type-strain genomes for metagenomic binning, comparative biology and taxonomic classification.</title>
        <authorList>
            <person name="Goeker M."/>
        </authorList>
    </citation>
    <scope>NUCLEOTIDE SEQUENCE [LARGE SCALE GENOMIC DNA]</scope>
    <source>
        <strain evidence="2 3">DSM 29514</strain>
    </source>
</reference>
<dbReference type="InterPro" id="IPR006675">
    <property type="entry name" value="HDIG_dom"/>
</dbReference>
<dbReference type="InterPro" id="IPR003607">
    <property type="entry name" value="HD/PDEase_dom"/>
</dbReference>
<evidence type="ECO:0000259" key="1">
    <source>
        <dbReference type="PROSITE" id="PS51832"/>
    </source>
</evidence>
<dbReference type="SMART" id="SM00471">
    <property type="entry name" value="HDc"/>
    <property type="match status" value="1"/>
</dbReference>
<feature type="domain" description="HD-GYP" evidence="1">
    <location>
        <begin position="118"/>
        <end position="305"/>
    </location>
</feature>
<dbReference type="NCBIfam" id="TIGR00277">
    <property type="entry name" value="HDIG"/>
    <property type="match status" value="1"/>
</dbReference>
<dbReference type="CDD" id="cd00077">
    <property type="entry name" value="HDc"/>
    <property type="match status" value="1"/>
</dbReference>
<dbReference type="Pfam" id="PF13487">
    <property type="entry name" value="HD_5"/>
    <property type="match status" value="1"/>
</dbReference>
<dbReference type="PANTHER" id="PTHR43155:SF2">
    <property type="entry name" value="CYCLIC DI-GMP PHOSPHODIESTERASE PA4108"/>
    <property type="match status" value="1"/>
</dbReference>
<dbReference type="AlphaFoldDB" id="A0A7W6PQI8"/>
<dbReference type="Gene3D" id="1.10.3210.10">
    <property type="entry name" value="Hypothetical protein af1432"/>
    <property type="match status" value="1"/>
</dbReference>
<dbReference type="PROSITE" id="PS51832">
    <property type="entry name" value="HD_GYP"/>
    <property type="match status" value="1"/>
</dbReference>
<sequence>MLVRISKHSLCQGMYVEAVECPDAEFNKKRFLLREKEDLDAIRLTSAASVLINTTLGCAKPETKPKDSLSEAKEKLVESQIVATALMQGINDVYSVFDQLVAGKEFDLEKTRGVVRTLEEVATRSTSALIQMTRLRKKDTATYLHCLSVSTLMMRIGQLLRLKEQTILELGMAGLLHDIGKLFTPNQILGKSGALTPEERRIIQSHPDVGYDILRKNGIECELILEVCRNHHETLDGKGYPRALKASEISLAVRIGTVCDVYDALTSTRPYKKPWTSKEALDWMYERNEQFDRKIIHRLMEAVVD</sequence>
<keyword evidence="3" id="KW-1185">Reference proteome</keyword>
<dbReference type="Proteomes" id="UP000519897">
    <property type="component" value="Unassembled WGS sequence"/>
</dbReference>